<dbReference type="EMBL" id="LQNT01000011">
    <property type="protein sequence ID" value="KZE37487.1"/>
    <property type="molecule type" value="Genomic_DNA"/>
</dbReference>
<dbReference type="RefSeq" id="WP_063182778.1">
    <property type="nucleotide sequence ID" value="NZ_LQNT01000011.1"/>
</dbReference>
<feature type="transmembrane region" description="Helical" evidence="6">
    <location>
        <begin position="96"/>
        <end position="114"/>
    </location>
</feature>
<organism evidence="7 8">
    <name type="scientific">Bhargavaea cecembensis</name>
    <dbReference type="NCBI Taxonomy" id="394098"/>
    <lineage>
        <taxon>Bacteria</taxon>
        <taxon>Bacillati</taxon>
        <taxon>Bacillota</taxon>
        <taxon>Bacilli</taxon>
        <taxon>Bacillales</taxon>
        <taxon>Caryophanaceae</taxon>
        <taxon>Bhargavaea</taxon>
    </lineage>
</organism>
<evidence type="ECO:0000313" key="8">
    <source>
        <dbReference type="Proteomes" id="UP000076490"/>
    </source>
</evidence>
<feature type="transmembrane region" description="Helical" evidence="6">
    <location>
        <begin position="164"/>
        <end position="186"/>
    </location>
</feature>
<dbReference type="OrthoDB" id="554695at2"/>
<evidence type="ECO:0000313" key="7">
    <source>
        <dbReference type="EMBL" id="KZE37487.1"/>
    </source>
</evidence>
<feature type="transmembrane region" description="Helical" evidence="6">
    <location>
        <begin position="71"/>
        <end position="90"/>
    </location>
</feature>
<comment type="subcellular location">
    <subcellularLocation>
        <location evidence="6">Cell membrane</location>
        <topology evidence="6">Multi-pass membrane protein</topology>
    </subcellularLocation>
    <subcellularLocation>
        <location evidence="1">Membrane</location>
        <topology evidence="1">Multi-pass membrane protein</topology>
    </subcellularLocation>
</comment>
<feature type="transmembrane region" description="Helical" evidence="6">
    <location>
        <begin position="6"/>
        <end position="36"/>
    </location>
</feature>
<evidence type="ECO:0000256" key="2">
    <source>
        <dbReference type="ARBA" id="ARBA00009142"/>
    </source>
</evidence>
<comment type="similarity">
    <text evidence="2 6">Belongs to the 4-toluene sulfonate uptake permease (TSUP) (TC 2.A.102) family.</text>
</comment>
<protein>
    <recommendedName>
        <fullName evidence="6">Probable membrane transporter protein</fullName>
    </recommendedName>
</protein>
<accession>A0A163EY74</accession>
<proteinExistence type="inferred from homology"/>
<keyword evidence="4 6" id="KW-1133">Transmembrane helix</keyword>
<dbReference type="PANTHER" id="PTHR43701:SF2">
    <property type="entry name" value="MEMBRANE TRANSPORTER PROTEIN YJNA-RELATED"/>
    <property type="match status" value="1"/>
</dbReference>
<dbReference type="Pfam" id="PF01925">
    <property type="entry name" value="TauE"/>
    <property type="match status" value="1"/>
</dbReference>
<evidence type="ECO:0000256" key="5">
    <source>
        <dbReference type="ARBA" id="ARBA00023136"/>
    </source>
</evidence>
<evidence type="ECO:0000256" key="6">
    <source>
        <dbReference type="RuleBase" id="RU363041"/>
    </source>
</evidence>
<evidence type="ECO:0000256" key="4">
    <source>
        <dbReference type="ARBA" id="ARBA00022989"/>
    </source>
</evidence>
<comment type="caution">
    <text evidence="7">The sequence shown here is derived from an EMBL/GenBank/DDBJ whole genome shotgun (WGS) entry which is preliminary data.</text>
</comment>
<dbReference type="Proteomes" id="UP000076490">
    <property type="component" value="Unassembled WGS sequence"/>
</dbReference>
<keyword evidence="6" id="KW-1003">Cell membrane</keyword>
<gene>
    <name evidence="7" type="ORF">AV656_13060</name>
</gene>
<name>A0A163EY74_9BACL</name>
<evidence type="ECO:0000256" key="1">
    <source>
        <dbReference type="ARBA" id="ARBA00004141"/>
    </source>
</evidence>
<keyword evidence="3 6" id="KW-0812">Transmembrane</keyword>
<reference evidence="7 8" key="1">
    <citation type="submission" date="2016-01" db="EMBL/GenBank/DDBJ databases">
        <title>Whole genome sequencing of Bhargavaea cecembensis T14.</title>
        <authorList>
            <person name="Hong K.W."/>
        </authorList>
    </citation>
    <scope>NUCLEOTIDE SEQUENCE [LARGE SCALE GENOMIC DNA]</scope>
    <source>
        <strain evidence="7 8">T14</strain>
    </source>
</reference>
<sequence>MEYIGLFFIGLVAVTIGTLAGGGGLITLPAMLLIGIPVHAAVGASKISNTVSSLSTFLTVLLKKKISFRELYWIMPVSLSGGLAGGFIANGLSEEAMLTIASVLLVVAFIFSFLSKGDFSGDAKLKPSKTAVPSLFGIGIYDGLFGPGQATILLQLFGHLNISYIRAIGFVRVATFSSAFGAAIGYITSGHIIWPVAIALMLGSLTGARVGVHIAEKINPRFVKPILRVVTLLLIVQIAAENFL</sequence>
<dbReference type="InterPro" id="IPR051598">
    <property type="entry name" value="TSUP/Inactive_protease-like"/>
</dbReference>
<dbReference type="GO" id="GO:0005886">
    <property type="term" value="C:plasma membrane"/>
    <property type="evidence" value="ECO:0007669"/>
    <property type="project" value="UniProtKB-SubCell"/>
</dbReference>
<dbReference type="PANTHER" id="PTHR43701">
    <property type="entry name" value="MEMBRANE TRANSPORTER PROTEIN MJ0441-RELATED"/>
    <property type="match status" value="1"/>
</dbReference>
<evidence type="ECO:0000256" key="3">
    <source>
        <dbReference type="ARBA" id="ARBA00022692"/>
    </source>
</evidence>
<dbReference type="InterPro" id="IPR002781">
    <property type="entry name" value="TM_pro_TauE-like"/>
</dbReference>
<dbReference type="AlphaFoldDB" id="A0A163EY74"/>
<feature type="transmembrane region" description="Helical" evidence="6">
    <location>
        <begin position="192"/>
        <end position="210"/>
    </location>
</feature>
<keyword evidence="5 6" id="KW-0472">Membrane</keyword>